<evidence type="ECO:0008006" key="3">
    <source>
        <dbReference type="Google" id="ProtNLM"/>
    </source>
</evidence>
<proteinExistence type="predicted"/>
<dbReference type="RefSeq" id="WP_251935641.1">
    <property type="nucleotide sequence ID" value="NZ_CP098747.1"/>
</dbReference>
<keyword evidence="2" id="KW-1185">Reference proteome</keyword>
<name>A0ABY4W8J9_9PROT</name>
<accession>A0ABY4W8J9</accession>
<sequence length="250" mass="26931">MKRGVIISVTLLVLLFCGAIAYVYSSIGSVIQGAVENYGSEITKSPVTVQEAEFSPTSGDATIFNLVVGNPVGFSPDNAFSFPNIILQIDPETISQDTMVIKRIKIEAPEIIYEITEDGDNLRTIRKNIMAAVDQEKIQAVGSGNTQEKKFIVNDVYISNAVVVVQATGLTGNKVTAVLDDIHLQDIGRDQDGIGPAALVDEVYTPLLRAITVAAVSTDLNLSDQMRNIVKGAADETEGAIDRLKELFKD</sequence>
<evidence type="ECO:0000313" key="2">
    <source>
        <dbReference type="Proteomes" id="UP001056291"/>
    </source>
</evidence>
<gene>
    <name evidence="1" type="ORF">NBZ79_03715</name>
</gene>
<dbReference type="EMBL" id="CP098747">
    <property type="protein sequence ID" value="USG62080.1"/>
    <property type="molecule type" value="Genomic_DNA"/>
</dbReference>
<reference evidence="1" key="1">
    <citation type="submission" date="2022-06" db="EMBL/GenBank/DDBJ databases">
        <title>Sneathiella actinostolidae sp. nov., isolated from a sea anemonein the Western Pacific Ocean.</title>
        <authorList>
            <person name="Wei M.J."/>
        </authorList>
    </citation>
    <scope>NUCLEOTIDE SEQUENCE</scope>
    <source>
        <strain evidence="1">PHK-P5</strain>
    </source>
</reference>
<evidence type="ECO:0000313" key="1">
    <source>
        <dbReference type="EMBL" id="USG62080.1"/>
    </source>
</evidence>
<dbReference type="Proteomes" id="UP001056291">
    <property type="component" value="Chromosome"/>
</dbReference>
<protein>
    <recommendedName>
        <fullName evidence="3">AsmA domain-containing protein</fullName>
    </recommendedName>
</protein>
<organism evidence="1 2">
    <name type="scientific">Sneathiella marina</name>
    <dbReference type="NCBI Taxonomy" id="2950108"/>
    <lineage>
        <taxon>Bacteria</taxon>
        <taxon>Pseudomonadati</taxon>
        <taxon>Pseudomonadota</taxon>
        <taxon>Alphaproteobacteria</taxon>
        <taxon>Sneathiellales</taxon>
        <taxon>Sneathiellaceae</taxon>
        <taxon>Sneathiella</taxon>
    </lineage>
</organism>